<dbReference type="AlphaFoldDB" id="A0A543B0Z2"/>
<evidence type="ECO:0008006" key="3">
    <source>
        <dbReference type="Google" id="ProtNLM"/>
    </source>
</evidence>
<name>A0A543B0Z2_9ACTN</name>
<dbReference type="PROSITE" id="PS51257">
    <property type="entry name" value="PROKAR_LIPOPROTEIN"/>
    <property type="match status" value="1"/>
</dbReference>
<dbReference type="OrthoDB" id="4183777at2"/>
<gene>
    <name evidence="1" type="ORF">FB566_4082</name>
</gene>
<evidence type="ECO:0000313" key="1">
    <source>
        <dbReference type="EMBL" id="TQL78494.1"/>
    </source>
</evidence>
<proteinExistence type="predicted"/>
<comment type="caution">
    <text evidence="1">The sequence shown here is derived from an EMBL/GenBank/DDBJ whole genome shotgun (WGS) entry which is preliminary data.</text>
</comment>
<reference evidence="1 2" key="1">
    <citation type="submission" date="2019-06" db="EMBL/GenBank/DDBJ databases">
        <title>Sequencing the genomes of 1000 actinobacteria strains.</title>
        <authorList>
            <person name="Klenk H.-P."/>
        </authorList>
    </citation>
    <scope>NUCLEOTIDE SEQUENCE [LARGE SCALE GENOMIC DNA]</scope>
    <source>
        <strain evidence="1 2">DSM 45928</strain>
    </source>
</reference>
<organism evidence="1 2">
    <name type="scientific">Stackebrandtia endophytica</name>
    <dbReference type="NCBI Taxonomy" id="1496996"/>
    <lineage>
        <taxon>Bacteria</taxon>
        <taxon>Bacillati</taxon>
        <taxon>Actinomycetota</taxon>
        <taxon>Actinomycetes</taxon>
        <taxon>Glycomycetales</taxon>
        <taxon>Glycomycetaceae</taxon>
        <taxon>Stackebrandtia</taxon>
    </lineage>
</organism>
<evidence type="ECO:0000313" key="2">
    <source>
        <dbReference type="Proteomes" id="UP000317043"/>
    </source>
</evidence>
<dbReference type="Proteomes" id="UP000317043">
    <property type="component" value="Unassembled WGS sequence"/>
</dbReference>
<dbReference type="InParanoid" id="A0A543B0Z2"/>
<accession>A0A543B0Z2</accession>
<protein>
    <recommendedName>
        <fullName evidence="3">Lipoprotein</fullName>
    </recommendedName>
</protein>
<dbReference type="RefSeq" id="WP_142043010.1">
    <property type="nucleotide sequence ID" value="NZ_JBHTGS010000003.1"/>
</dbReference>
<keyword evidence="2" id="KW-1185">Reference proteome</keyword>
<dbReference type="EMBL" id="VFOW01000001">
    <property type="protein sequence ID" value="TQL78494.1"/>
    <property type="molecule type" value="Genomic_DNA"/>
</dbReference>
<sequence length="240" mass="25694">MRGTDRRAVAVVVVAIGVMVSGCSSSPETEPVTIGELPDDVGPAITLTDDLDEYGSLQTWPSACDLVTDETLTALLPQIEQITRTPEAVSYEVQGIDLIQVPGGIHAEEARCEIAYTIPIGMLATNSGVLHIEVLAAGSPEFVELNLDKAPTTELDVEGGSCGFAADGIRCLDQSGRVHFRMSFSLPHHGPSLKDPSRYEYGGETVSFTTNSSDDQARNEFIDEHLTFPIMSSILARLAT</sequence>